<evidence type="ECO:0000256" key="3">
    <source>
        <dbReference type="SAM" id="SignalP"/>
    </source>
</evidence>
<proteinExistence type="predicted"/>
<reference evidence="4 5" key="1">
    <citation type="submission" date="2019-06" db="EMBL/GenBank/DDBJ databases">
        <authorList>
            <person name="Li F."/>
        </authorList>
    </citation>
    <scope>NUCLEOTIDE SEQUENCE [LARGE SCALE GENOMIC DNA]</scope>
    <source>
        <strain evidence="4 5">10F1D-1</strain>
    </source>
</reference>
<comment type="caution">
    <text evidence="4">The sequence shown here is derived from an EMBL/GenBank/DDBJ whole genome shotgun (WGS) entry which is preliminary data.</text>
</comment>
<feature type="signal peptide" evidence="3">
    <location>
        <begin position="1"/>
        <end position="35"/>
    </location>
</feature>
<dbReference type="OrthoDB" id="5125365at2"/>
<keyword evidence="2" id="KW-0472">Membrane</keyword>
<organism evidence="4 5">
    <name type="scientific">Schumannella soli</name>
    <dbReference type="NCBI Taxonomy" id="2590779"/>
    <lineage>
        <taxon>Bacteria</taxon>
        <taxon>Bacillati</taxon>
        <taxon>Actinomycetota</taxon>
        <taxon>Actinomycetes</taxon>
        <taxon>Micrococcales</taxon>
        <taxon>Microbacteriaceae</taxon>
        <taxon>Schumannella</taxon>
    </lineage>
</organism>
<name>A0A506Y0F0_9MICO</name>
<feature type="compositionally biased region" description="Low complexity" evidence="1">
    <location>
        <begin position="290"/>
        <end position="299"/>
    </location>
</feature>
<keyword evidence="2" id="KW-1133">Transmembrane helix</keyword>
<evidence type="ECO:0000256" key="1">
    <source>
        <dbReference type="SAM" id="MobiDB-lite"/>
    </source>
</evidence>
<dbReference type="Proteomes" id="UP000316252">
    <property type="component" value="Unassembled WGS sequence"/>
</dbReference>
<keyword evidence="2" id="KW-0812">Transmembrane</keyword>
<keyword evidence="3" id="KW-0732">Signal</keyword>
<accession>A0A506Y0F0</accession>
<dbReference type="AlphaFoldDB" id="A0A506Y0F0"/>
<evidence type="ECO:0008006" key="6">
    <source>
        <dbReference type="Google" id="ProtNLM"/>
    </source>
</evidence>
<keyword evidence="5" id="KW-1185">Reference proteome</keyword>
<feature type="transmembrane region" description="Helical" evidence="2">
    <location>
        <begin position="256"/>
        <end position="274"/>
    </location>
</feature>
<sequence length="308" mass="30389">MLVMRAQRRTRILASLLATAAAAGGAVAVASPAHADSSGIELSADGTYFARTLTAPLFDPSAAMIPGGSQARDFWVRNASGAPAYLRVSIADVHSTDADLADALTVSASTSGDAGTRVAISEAAPCAVLTEGQVIPSGGTLRVSATAALGDLQGQQGQGASADFRMLVNLSSVNLAGGDRYACLADSGEVPGFYSGGTTTAGGSRSAGTRDVTVTGGAAAPSAVTPAEGAPIAGGSSVGDDGLLAAAWNSADLDQWWIVLLWIGGALAGGLAVLGRERLRRTPRPAVAASTSSSTTTTSGTPENGAAS</sequence>
<evidence type="ECO:0000256" key="2">
    <source>
        <dbReference type="SAM" id="Phobius"/>
    </source>
</evidence>
<feature type="chain" id="PRO_5021248970" description="DUF916 domain-containing protein" evidence="3">
    <location>
        <begin position="36"/>
        <end position="308"/>
    </location>
</feature>
<dbReference type="EMBL" id="VHQG01000002">
    <property type="protein sequence ID" value="TPW75462.1"/>
    <property type="molecule type" value="Genomic_DNA"/>
</dbReference>
<evidence type="ECO:0000313" key="4">
    <source>
        <dbReference type="EMBL" id="TPW75462.1"/>
    </source>
</evidence>
<protein>
    <recommendedName>
        <fullName evidence="6">DUF916 domain-containing protein</fullName>
    </recommendedName>
</protein>
<dbReference type="RefSeq" id="WP_141162822.1">
    <property type="nucleotide sequence ID" value="NZ_VHQG01000002.1"/>
</dbReference>
<feature type="region of interest" description="Disordered" evidence="1">
    <location>
        <begin position="282"/>
        <end position="308"/>
    </location>
</feature>
<gene>
    <name evidence="4" type="ORF">FJ657_06080</name>
</gene>
<evidence type="ECO:0000313" key="5">
    <source>
        <dbReference type="Proteomes" id="UP000316252"/>
    </source>
</evidence>